<reference evidence="2 3" key="1">
    <citation type="journal article" date="2016" name="Nat. Commun.">
        <title>Thousands of microbial genomes shed light on interconnected biogeochemical processes in an aquifer system.</title>
        <authorList>
            <person name="Anantharaman K."/>
            <person name="Brown C.T."/>
            <person name="Hug L.A."/>
            <person name="Sharon I."/>
            <person name="Castelle C.J."/>
            <person name="Probst A.J."/>
            <person name="Thomas B.C."/>
            <person name="Singh A."/>
            <person name="Wilkins M.J."/>
            <person name="Karaoz U."/>
            <person name="Brodie E.L."/>
            <person name="Williams K.H."/>
            <person name="Hubbard S.S."/>
            <person name="Banfield J.F."/>
        </authorList>
    </citation>
    <scope>NUCLEOTIDE SEQUENCE [LARGE SCALE GENOMIC DNA]</scope>
</reference>
<dbReference type="Pfam" id="PF01022">
    <property type="entry name" value="HTH_5"/>
    <property type="match status" value="1"/>
</dbReference>
<protein>
    <recommendedName>
        <fullName evidence="1">HTH arsR-type domain-containing protein</fullName>
    </recommendedName>
</protein>
<gene>
    <name evidence="2" type="ORF">A3C12_02835</name>
</gene>
<dbReference type="GO" id="GO:0003700">
    <property type="term" value="F:DNA-binding transcription factor activity"/>
    <property type="evidence" value="ECO:0007669"/>
    <property type="project" value="InterPro"/>
</dbReference>
<sequence>MAKMKTAKQMERHLKGMANHHRIEILLLIAGSEGITLEDIVDSLGANEKTLGEHTRRLYQAGLINKKYRGKFVEHTLSPYGKIFVSFLKSFQRTQ</sequence>
<dbReference type="Proteomes" id="UP000178710">
    <property type="component" value="Unassembled WGS sequence"/>
</dbReference>
<dbReference type="SUPFAM" id="SSF46785">
    <property type="entry name" value="Winged helix' DNA-binding domain"/>
    <property type="match status" value="1"/>
</dbReference>
<evidence type="ECO:0000313" key="2">
    <source>
        <dbReference type="EMBL" id="OHA02136.1"/>
    </source>
</evidence>
<dbReference type="EMBL" id="MHQK01000009">
    <property type="protein sequence ID" value="OHA02136.1"/>
    <property type="molecule type" value="Genomic_DNA"/>
</dbReference>
<dbReference type="AlphaFoldDB" id="A0A1G2KRT4"/>
<accession>A0A1G2KRT4</accession>
<comment type="caution">
    <text evidence="2">The sequence shown here is derived from an EMBL/GenBank/DDBJ whole genome shotgun (WGS) entry which is preliminary data.</text>
</comment>
<dbReference type="PRINTS" id="PR00778">
    <property type="entry name" value="HTHARSR"/>
</dbReference>
<dbReference type="InterPro" id="IPR011991">
    <property type="entry name" value="ArsR-like_HTH"/>
</dbReference>
<dbReference type="SMART" id="SM00418">
    <property type="entry name" value="HTH_ARSR"/>
    <property type="match status" value="1"/>
</dbReference>
<dbReference type="InterPro" id="IPR036390">
    <property type="entry name" value="WH_DNA-bd_sf"/>
</dbReference>
<dbReference type="InterPro" id="IPR036388">
    <property type="entry name" value="WH-like_DNA-bd_sf"/>
</dbReference>
<dbReference type="InterPro" id="IPR001845">
    <property type="entry name" value="HTH_ArsR_DNA-bd_dom"/>
</dbReference>
<name>A0A1G2KRT4_9BACT</name>
<dbReference type="CDD" id="cd00090">
    <property type="entry name" value="HTH_ARSR"/>
    <property type="match status" value="1"/>
</dbReference>
<evidence type="ECO:0000259" key="1">
    <source>
        <dbReference type="PROSITE" id="PS50987"/>
    </source>
</evidence>
<proteinExistence type="predicted"/>
<feature type="domain" description="HTH arsR-type" evidence="1">
    <location>
        <begin position="2"/>
        <end position="95"/>
    </location>
</feature>
<dbReference type="Gene3D" id="1.10.10.10">
    <property type="entry name" value="Winged helix-like DNA-binding domain superfamily/Winged helix DNA-binding domain"/>
    <property type="match status" value="1"/>
</dbReference>
<dbReference type="PROSITE" id="PS50987">
    <property type="entry name" value="HTH_ARSR_2"/>
    <property type="match status" value="1"/>
</dbReference>
<evidence type="ECO:0000313" key="3">
    <source>
        <dbReference type="Proteomes" id="UP000178710"/>
    </source>
</evidence>
<organism evidence="2 3">
    <name type="scientific">Candidatus Sungbacteria bacterium RIFCSPHIGHO2_02_FULL_49_20</name>
    <dbReference type="NCBI Taxonomy" id="1802272"/>
    <lineage>
        <taxon>Bacteria</taxon>
        <taxon>Candidatus Sungiibacteriota</taxon>
    </lineage>
</organism>